<evidence type="ECO:0000313" key="3">
    <source>
        <dbReference type="Proteomes" id="UP000184514"/>
    </source>
</evidence>
<comment type="caution">
    <text evidence="2">The sequence shown here is derived from an EMBL/GenBank/DDBJ whole genome shotgun (WGS) entry which is preliminary data.</text>
</comment>
<dbReference type="OrthoDB" id="5917215at2"/>
<organism evidence="2 3">
    <name type="scientific">Planktotalea frisia</name>
    <dbReference type="NCBI Taxonomy" id="696762"/>
    <lineage>
        <taxon>Bacteria</taxon>
        <taxon>Pseudomonadati</taxon>
        <taxon>Pseudomonadota</taxon>
        <taxon>Alphaproteobacteria</taxon>
        <taxon>Rhodobacterales</taxon>
        <taxon>Paracoccaceae</taxon>
        <taxon>Planktotalea</taxon>
    </lineage>
</organism>
<dbReference type="InterPro" id="IPR021242">
    <property type="entry name" value="DUF2799"/>
</dbReference>
<sequence>MRVVLILLLSFTVSGCATLSKEECLTGNWEEIGFRDGTNGRTSDYLQSHAKACEKSDVRPVQSLWEKGRQRGLPAYCVPAKAYSEGKKGNELRPVCPATQTQSLRAANEKGLEYRAFNEEITQAQYRIDEIERSLIAEESREKRALLVQERRALSRNIRLLELQRSFVSSL</sequence>
<dbReference type="EMBL" id="MLCB01000057">
    <property type="protein sequence ID" value="OJI95138.1"/>
    <property type="molecule type" value="Genomic_DNA"/>
</dbReference>
<dbReference type="Proteomes" id="UP000184514">
    <property type="component" value="Unassembled WGS sequence"/>
</dbReference>
<accession>A0A1L9P0V6</accession>
<dbReference type="RefSeq" id="WP_072629344.1">
    <property type="nucleotide sequence ID" value="NZ_MLCB01000057.1"/>
</dbReference>
<evidence type="ECO:0008006" key="4">
    <source>
        <dbReference type="Google" id="ProtNLM"/>
    </source>
</evidence>
<feature type="coiled-coil region" evidence="1">
    <location>
        <begin position="114"/>
        <end position="164"/>
    </location>
</feature>
<dbReference type="PROSITE" id="PS51257">
    <property type="entry name" value="PROKAR_LIPOPROTEIN"/>
    <property type="match status" value="1"/>
</dbReference>
<evidence type="ECO:0000313" key="2">
    <source>
        <dbReference type="EMBL" id="OJI95138.1"/>
    </source>
</evidence>
<gene>
    <name evidence="2" type="ORF">PFRI_06780</name>
</gene>
<dbReference type="Pfam" id="PF10973">
    <property type="entry name" value="DUF2799"/>
    <property type="match status" value="1"/>
</dbReference>
<dbReference type="AlphaFoldDB" id="A0A1L9P0V6"/>
<evidence type="ECO:0000256" key="1">
    <source>
        <dbReference type="SAM" id="Coils"/>
    </source>
</evidence>
<name>A0A1L9P0V6_9RHOB</name>
<keyword evidence="1" id="KW-0175">Coiled coil</keyword>
<proteinExistence type="predicted"/>
<keyword evidence="3" id="KW-1185">Reference proteome</keyword>
<protein>
    <recommendedName>
        <fullName evidence="4">DUF2799 domain-containing protein</fullName>
    </recommendedName>
</protein>
<reference evidence="2 3" key="1">
    <citation type="submission" date="2016-10" db="EMBL/GenBank/DDBJ databases">
        <title>Genome sequence of Planktotalea frisia SH6-1.</title>
        <authorList>
            <person name="Poehlein A."/>
            <person name="Bakenhus I."/>
            <person name="Voget S."/>
            <person name="Brinkhoff T."/>
            <person name="Simon M."/>
        </authorList>
    </citation>
    <scope>NUCLEOTIDE SEQUENCE [LARGE SCALE GENOMIC DNA]</scope>
    <source>
        <strain evidence="2 3">SH6-1</strain>
    </source>
</reference>